<organism evidence="1 2">
    <name type="scientific">Thermococcus aggregans</name>
    <dbReference type="NCBI Taxonomy" id="110163"/>
    <lineage>
        <taxon>Archaea</taxon>
        <taxon>Methanobacteriati</taxon>
        <taxon>Methanobacteriota</taxon>
        <taxon>Thermococci</taxon>
        <taxon>Thermococcales</taxon>
        <taxon>Thermococcaceae</taxon>
        <taxon>Thermococcus</taxon>
    </lineage>
</organism>
<dbReference type="KEGG" id="tagg:NF865_05310"/>
<dbReference type="GO" id="GO:0016740">
    <property type="term" value="F:transferase activity"/>
    <property type="evidence" value="ECO:0007669"/>
    <property type="project" value="UniProtKB-KW"/>
</dbReference>
<dbReference type="Pfam" id="PF08843">
    <property type="entry name" value="AbiEii"/>
    <property type="match status" value="1"/>
</dbReference>
<dbReference type="Gene3D" id="3.10.450.620">
    <property type="entry name" value="JHP933, nucleotidyltransferase-like core domain"/>
    <property type="match status" value="1"/>
</dbReference>
<dbReference type="Proteomes" id="UP001055732">
    <property type="component" value="Chromosome"/>
</dbReference>
<accession>A0A9E7SQS6</accession>
<proteinExistence type="predicted"/>
<keyword evidence="1" id="KW-0808">Transferase</keyword>
<dbReference type="EMBL" id="CP099582">
    <property type="protein sequence ID" value="USS41577.1"/>
    <property type="molecule type" value="Genomic_DNA"/>
</dbReference>
<name>A0A9E7SQS6_THEAG</name>
<evidence type="ECO:0000313" key="2">
    <source>
        <dbReference type="Proteomes" id="UP001055732"/>
    </source>
</evidence>
<dbReference type="InterPro" id="IPR014942">
    <property type="entry name" value="AbiEii"/>
</dbReference>
<reference evidence="1" key="2">
    <citation type="submission" date="2022-06" db="EMBL/GenBank/DDBJ databases">
        <authorList>
            <person name="Park Y.-J."/>
        </authorList>
    </citation>
    <scope>NUCLEOTIDE SEQUENCE</scope>
    <source>
        <strain evidence="1">TY</strain>
    </source>
</reference>
<dbReference type="AlphaFoldDB" id="A0A9E7SQS6"/>
<sequence>MIAEEIKSKARELNMNPDIIEKDYVISWLLYGIWRAGLWKVLAFKGGTCIKKAYIKDYRFSEDLDFNLLDAMSIEKLEESIIKAVEYASTNSEIEFFPEEIKIKERIARRERIKGKLIGYEVSIPYLLLRKGRKVSKPRIRADITLKAFEPVLDELKVKGIFHEYSDALKLAQVQISAYSLEEIFAEKVRTLFERVRPRDLYDVWRLWYSKNLDKDKVTELVPLKFDVKGVKPDLMTFENKKEFYRRSWESIVGVTLWKRVDFESVWDEVIGIVREILNNNP</sequence>
<evidence type="ECO:0000313" key="1">
    <source>
        <dbReference type="EMBL" id="USS41577.1"/>
    </source>
</evidence>
<protein>
    <submittedName>
        <fullName evidence="1">Nucleotidyl transferase AbiEii/AbiGii toxin family protein</fullName>
    </submittedName>
</protein>
<keyword evidence="2" id="KW-1185">Reference proteome</keyword>
<gene>
    <name evidence="1" type="ORF">NF865_05310</name>
</gene>
<reference evidence="1" key="1">
    <citation type="journal article" date="1998" name="Int. J. Syst. Bacteriol. 48 Pt">
        <title>Thermococcus guaymasensis sp. nov. and Thermococcus aggregans sp. nov., two novel thermophilic archaea isolated from the Guaymas Basin hydrothermal vent site.</title>
        <authorList>
            <person name="Canganella F."/>
            <person name="Jones W.J."/>
            <person name="Gambacorta A."/>
            <person name="Antranikian G."/>
        </authorList>
    </citation>
    <scope>NUCLEOTIDE SEQUENCE</scope>
    <source>
        <strain evidence="1">TY</strain>
    </source>
</reference>
<dbReference type="RefSeq" id="WP_253305516.1">
    <property type="nucleotide sequence ID" value="NZ_CP099582.1"/>
</dbReference>